<evidence type="ECO:0000256" key="8">
    <source>
        <dbReference type="ARBA" id="ARBA00022670"/>
    </source>
</evidence>
<feature type="domain" description="AB hydrolase-1" evidence="14">
    <location>
        <begin position="38"/>
        <end position="298"/>
    </location>
</feature>
<sequence length="316" mass="35816">MPRSELFPPIDPYQTGFLPVDEIHTLYWEQSGNPRGVPVLFLHGGPGAGASPTHRRFFDPGHYRIVVMDQRGAGRSTPLGEVRRNTTELLVEDAERLRRQLGIERWLLFGGSWGSTLALAYGQTHPERCLGLILRGIFLMRKTEVDWFLYSMRTIFPEAWATFAGHIPPEERGDLLEAYWRRLNAPDAATRMAAARVWSMYEGSCSSLLPSPELIATSAEDTHALGLARIEAHYFRSNRFTPEDKLLRDVHRIRHLPGAIVQGRYDIVCPIASADELRRAWPEADYRVVPDAGHSAMEPGIRAALVQATERFKEYR</sequence>
<gene>
    <name evidence="15" type="primary">pip</name>
    <name evidence="15" type="ORF">CHT98_01510</name>
</gene>
<evidence type="ECO:0000313" key="16">
    <source>
        <dbReference type="Proteomes" id="UP000215367"/>
    </source>
</evidence>
<dbReference type="GO" id="GO:0005737">
    <property type="term" value="C:cytoplasm"/>
    <property type="evidence" value="ECO:0007669"/>
    <property type="project" value="UniProtKB-SubCell"/>
</dbReference>
<keyword evidence="6 11" id="KW-0031">Aminopeptidase</keyword>
<dbReference type="InterPro" id="IPR002410">
    <property type="entry name" value="Peptidase_S33"/>
</dbReference>
<dbReference type="GO" id="GO:0006508">
    <property type="term" value="P:proteolysis"/>
    <property type="evidence" value="ECO:0007669"/>
    <property type="project" value="UniProtKB-KW"/>
</dbReference>
<evidence type="ECO:0000256" key="4">
    <source>
        <dbReference type="ARBA" id="ARBA00012568"/>
    </source>
</evidence>
<dbReference type="SUPFAM" id="SSF53474">
    <property type="entry name" value="alpha/beta-Hydrolases"/>
    <property type="match status" value="1"/>
</dbReference>
<dbReference type="EMBL" id="NOWT01000001">
    <property type="protein sequence ID" value="OYD86268.1"/>
    <property type="molecule type" value="Genomic_DNA"/>
</dbReference>
<dbReference type="PRINTS" id="PR00793">
    <property type="entry name" value="PROAMNOPTASE"/>
</dbReference>
<evidence type="ECO:0000256" key="3">
    <source>
        <dbReference type="ARBA" id="ARBA00010088"/>
    </source>
</evidence>
<dbReference type="Proteomes" id="UP000215367">
    <property type="component" value="Unassembled WGS sequence"/>
</dbReference>
<dbReference type="EC" id="3.4.11.5" evidence="4 11"/>
<name>A0A235HK92_AZOBR</name>
<evidence type="ECO:0000313" key="15">
    <source>
        <dbReference type="EMBL" id="OYD86268.1"/>
    </source>
</evidence>
<protein>
    <recommendedName>
        <fullName evidence="5 11">Proline iminopeptidase</fullName>
        <shortName evidence="11">PIP</shortName>
        <ecNumber evidence="4 11">3.4.11.5</ecNumber>
    </recommendedName>
    <alternativeName>
        <fullName evidence="10 11">Prolyl aminopeptidase</fullName>
    </alternativeName>
</protein>
<evidence type="ECO:0000256" key="7">
    <source>
        <dbReference type="ARBA" id="ARBA00022490"/>
    </source>
</evidence>
<organism evidence="15 16">
    <name type="scientific">Azospirillum brasilense</name>
    <dbReference type="NCBI Taxonomy" id="192"/>
    <lineage>
        <taxon>Bacteria</taxon>
        <taxon>Pseudomonadati</taxon>
        <taxon>Pseudomonadota</taxon>
        <taxon>Alphaproteobacteria</taxon>
        <taxon>Rhodospirillales</taxon>
        <taxon>Azospirillaceae</taxon>
        <taxon>Azospirillum</taxon>
    </lineage>
</organism>
<dbReference type="InterPro" id="IPR005944">
    <property type="entry name" value="Pro_iminopeptidase"/>
</dbReference>
<comment type="caution">
    <text evidence="15">The sequence shown here is derived from an EMBL/GenBank/DDBJ whole genome shotgun (WGS) entry which is preliminary data.</text>
</comment>
<evidence type="ECO:0000256" key="5">
    <source>
        <dbReference type="ARBA" id="ARBA00021843"/>
    </source>
</evidence>
<proteinExistence type="inferred from homology"/>
<keyword evidence="7 11" id="KW-0963">Cytoplasm</keyword>
<dbReference type="GO" id="GO:0004177">
    <property type="term" value="F:aminopeptidase activity"/>
    <property type="evidence" value="ECO:0007669"/>
    <property type="project" value="UniProtKB-UniRule"/>
</dbReference>
<dbReference type="InterPro" id="IPR000073">
    <property type="entry name" value="AB_hydrolase_1"/>
</dbReference>
<evidence type="ECO:0000256" key="13">
    <source>
        <dbReference type="RuleBase" id="RU003421"/>
    </source>
</evidence>
<feature type="active site" evidence="12">
    <location>
        <position position="266"/>
    </location>
</feature>
<feature type="active site" description="Proton donor" evidence="12">
    <location>
        <position position="294"/>
    </location>
</feature>
<evidence type="ECO:0000256" key="12">
    <source>
        <dbReference type="PIRSR" id="PIRSR006431-1"/>
    </source>
</evidence>
<evidence type="ECO:0000256" key="1">
    <source>
        <dbReference type="ARBA" id="ARBA00001585"/>
    </source>
</evidence>
<dbReference type="Gene3D" id="3.40.50.1820">
    <property type="entry name" value="alpha/beta hydrolase"/>
    <property type="match status" value="1"/>
</dbReference>
<dbReference type="RefSeq" id="WP_094301525.1">
    <property type="nucleotide sequence ID" value="NZ_NOWT01000001.1"/>
</dbReference>
<dbReference type="InterPro" id="IPR029058">
    <property type="entry name" value="AB_hydrolase_fold"/>
</dbReference>
<evidence type="ECO:0000259" key="14">
    <source>
        <dbReference type="Pfam" id="PF00561"/>
    </source>
</evidence>
<dbReference type="PIRSF" id="PIRSF006431">
    <property type="entry name" value="Pept_S33"/>
    <property type="match status" value="1"/>
</dbReference>
<accession>A0A235HK92</accession>
<dbReference type="NCBIfam" id="TIGR01249">
    <property type="entry name" value="pro_imino_pep_1"/>
    <property type="match status" value="1"/>
</dbReference>
<dbReference type="AlphaFoldDB" id="A0A235HK92"/>
<dbReference type="Pfam" id="PF00561">
    <property type="entry name" value="Abhydrolase_1"/>
    <property type="match status" value="1"/>
</dbReference>
<keyword evidence="9 11" id="KW-0378">Hydrolase</keyword>
<keyword evidence="8 11" id="KW-0645">Protease</keyword>
<comment type="catalytic activity">
    <reaction evidence="1 11 13">
        <text>Release of N-terminal proline from a peptide.</text>
        <dbReference type="EC" id="3.4.11.5"/>
    </reaction>
</comment>
<evidence type="ECO:0000256" key="6">
    <source>
        <dbReference type="ARBA" id="ARBA00022438"/>
    </source>
</evidence>
<evidence type="ECO:0000256" key="2">
    <source>
        <dbReference type="ARBA" id="ARBA00004496"/>
    </source>
</evidence>
<comment type="similarity">
    <text evidence="3 11 13">Belongs to the peptidase S33 family.</text>
</comment>
<comment type="subcellular location">
    <subcellularLocation>
        <location evidence="2 11">Cytoplasm</location>
    </subcellularLocation>
</comment>
<dbReference type="PANTHER" id="PTHR43722:SF1">
    <property type="entry name" value="PROLINE IMINOPEPTIDASE"/>
    <property type="match status" value="1"/>
</dbReference>
<feature type="active site" description="Nucleophile" evidence="12">
    <location>
        <position position="112"/>
    </location>
</feature>
<dbReference type="PANTHER" id="PTHR43722">
    <property type="entry name" value="PROLINE IMINOPEPTIDASE"/>
    <property type="match status" value="1"/>
</dbReference>
<evidence type="ECO:0000256" key="10">
    <source>
        <dbReference type="ARBA" id="ARBA00029605"/>
    </source>
</evidence>
<evidence type="ECO:0000256" key="11">
    <source>
        <dbReference type="PIRNR" id="PIRNR006431"/>
    </source>
</evidence>
<reference evidence="15 16" key="1">
    <citation type="submission" date="2017-07" db="EMBL/GenBank/DDBJ databases">
        <title>Whole genome sequence of Azospirillum brasilense 2A1, a potential biofertilizer strain.</title>
        <authorList>
            <person name="Fontana C.A."/>
            <person name="Toffoli L.M."/>
            <person name="Salazar S.M."/>
            <person name="Puglisi E."/>
            <person name="Pedraza R."/>
            <person name="Bassi D."/>
            <person name="Cocconcelli P.S."/>
        </authorList>
    </citation>
    <scope>NUCLEOTIDE SEQUENCE [LARGE SCALE GENOMIC DNA]</scope>
    <source>
        <strain evidence="15 16">2A1</strain>
    </source>
</reference>
<dbReference type="PRINTS" id="PR00111">
    <property type="entry name" value="ABHYDROLASE"/>
</dbReference>
<evidence type="ECO:0000256" key="9">
    <source>
        <dbReference type="ARBA" id="ARBA00022801"/>
    </source>
</evidence>